<feature type="non-terminal residue" evidence="4">
    <location>
        <position position="1"/>
    </location>
</feature>
<feature type="repeat" description="ANK" evidence="3">
    <location>
        <begin position="1"/>
        <end position="28"/>
    </location>
</feature>
<dbReference type="PROSITE" id="PS50297">
    <property type="entry name" value="ANK_REP_REGION"/>
    <property type="match status" value="3"/>
</dbReference>
<evidence type="ECO:0000256" key="3">
    <source>
        <dbReference type="PROSITE-ProRule" id="PRU00023"/>
    </source>
</evidence>
<keyword evidence="2 3" id="KW-0040">ANK repeat</keyword>
<feature type="repeat" description="ANK" evidence="3">
    <location>
        <begin position="29"/>
        <end position="61"/>
    </location>
</feature>
<dbReference type="InterPro" id="IPR002110">
    <property type="entry name" value="Ankyrin_rpt"/>
</dbReference>
<gene>
    <name evidence="4" type="ORF">B0H63DRAFT_363530</name>
</gene>
<dbReference type="InterPro" id="IPR036770">
    <property type="entry name" value="Ankyrin_rpt-contain_sf"/>
</dbReference>
<dbReference type="PANTHER" id="PTHR24193:SF121">
    <property type="entry name" value="ADA2A-CONTAINING COMPLEX COMPONENT 3, ISOFORM D"/>
    <property type="match status" value="1"/>
</dbReference>
<dbReference type="Pfam" id="PF12796">
    <property type="entry name" value="Ank_2"/>
    <property type="match status" value="1"/>
</dbReference>
<dbReference type="PANTHER" id="PTHR24193">
    <property type="entry name" value="ANKYRIN REPEAT PROTEIN"/>
    <property type="match status" value="1"/>
</dbReference>
<dbReference type="SUPFAM" id="SSF48403">
    <property type="entry name" value="Ankyrin repeat"/>
    <property type="match status" value="1"/>
</dbReference>
<organism evidence="4 5">
    <name type="scientific">Podospora didyma</name>
    <dbReference type="NCBI Taxonomy" id="330526"/>
    <lineage>
        <taxon>Eukaryota</taxon>
        <taxon>Fungi</taxon>
        <taxon>Dikarya</taxon>
        <taxon>Ascomycota</taxon>
        <taxon>Pezizomycotina</taxon>
        <taxon>Sordariomycetes</taxon>
        <taxon>Sordariomycetidae</taxon>
        <taxon>Sordariales</taxon>
        <taxon>Podosporaceae</taxon>
        <taxon>Podospora</taxon>
    </lineage>
</organism>
<dbReference type="Proteomes" id="UP001285441">
    <property type="component" value="Unassembled WGS sequence"/>
</dbReference>
<keyword evidence="5" id="KW-1185">Reference proteome</keyword>
<sequence length="127" mass="13495">LHLAASTGDLGVVQLLVGKRARKSAADKEGKKPIHWAARRGHAQIVEYLLSSSVDKDTKTGRTPLFAACSFASLPTIQVLLDYGASINLRDVEGRTPLHLAASIGAKEAVRLLLVEGADPNVKDDKG</sequence>
<feature type="repeat" description="ANK" evidence="3">
    <location>
        <begin position="60"/>
        <end position="92"/>
    </location>
</feature>
<dbReference type="PROSITE" id="PS50088">
    <property type="entry name" value="ANK_REPEAT"/>
    <property type="match status" value="4"/>
</dbReference>
<dbReference type="EMBL" id="JAULSW010000003">
    <property type="protein sequence ID" value="KAK3387956.1"/>
    <property type="molecule type" value="Genomic_DNA"/>
</dbReference>
<reference evidence="4" key="2">
    <citation type="submission" date="2023-06" db="EMBL/GenBank/DDBJ databases">
        <authorList>
            <consortium name="Lawrence Berkeley National Laboratory"/>
            <person name="Haridas S."/>
            <person name="Hensen N."/>
            <person name="Bonometti L."/>
            <person name="Westerberg I."/>
            <person name="Brannstrom I.O."/>
            <person name="Guillou S."/>
            <person name="Cros-Aarteil S."/>
            <person name="Calhoun S."/>
            <person name="Kuo A."/>
            <person name="Mondo S."/>
            <person name="Pangilinan J."/>
            <person name="Riley R."/>
            <person name="LaButti K."/>
            <person name="Andreopoulos B."/>
            <person name="Lipzen A."/>
            <person name="Chen C."/>
            <person name="Yanf M."/>
            <person name="Daum C."/>
            <person name="Ng V."/>
            <person name="Clum A."/>
            <person name="Steindorff A."/>
            <person name="Ohm R."/>
            <person name="Martin F."/>
            <person name="Silar P."/>
            <person name="Natvig D."/>
            <person name="Lalanne C."/>
            <person name="Gautier V."/>
            <person name="Ament-velasquez S.L."/>
            <person name="Kruys A."/>
            <person name="Hutchinson M.I."/>
            <person name="Powell A.J."/>
            <person name="Barry K."/>
            <person name="Miller A.N."/>
            <person name="Grigoriev I.V."/>
            <person name="Debuchy R."/>
            <person name="Gladieux P."/>
            <person name="Thoren M.H."/>
            <person name="Johannesson H."/>
        </authorList>
    </citation>
    <scope>NUCLEOTIDE SEQUENCE</scope>
    <source>
        <strain evidence="4">CBS 232.78</strain>
    </source>
</reference>
<dbReference type="Gene3D" id="1.25.40.20">
    <property type="entry name" value="Ankyrin repeat-containing domain"/>
    <property type="match status" value="2"/>
</dbReference>
<dbReference type="GO" id="GO:0005634">
    <property type="term" value="C:nucleus"/>
    <property type="evidence" value="ECO:0007669"/>
    <property type="project" value="TreeGrafter"/>
</dbReference>
<accession>A0AAE0NUI2</accession>
<dbReference type="GO" id="GO:0000976">
    <property type="term" value="F:transcription cis-regulatory region binding"/>
    <property type="evidence" value="ECO:0007669"/>
    <property type="project" value="TreeGrafter"/>
</dbReference>
<dbReference type="Pfam" id="PF00023">
    <property type="entry name" value="Ank"/>
    <property type="match status" value="1"/>
</dbReference>
<dbReference type="GO" id="GO:0045944">
    <property type="term" value="P:positive regulation of transcription by RNA polymerase II"/>
    <property type="evidence" value="ECO:0007669"/>
    <property type="project" value="TreeGrafter"/>
</dbReference>
<comment type="caution">
    <text evidence="4">The sequence shown here is derived from an EMBL/GenBank/DDBJ whole genome shotgun (WGS) entry which is preliminary data.</text>
</comment>
<evidence type="ECO:0000256" key="2">
    <source>
        <dbReference type="ARBA" id="ARBA00023043"/>
    </source>
</evidence>
<reference evidence="4" key="1">
    <citation type="journal article" date="2023" name="Mol. Phylogenet. Evol.">
        <title>Genome-scale phylogeny and comparative genomics of the fungal order Sordariales.</title>
        <authorList>
            <person name="Hensen N."/>
            <person name="Bonometti L."/>
            <person name="Westerberg I."/>
            <person name="Brannstrom I.O."/>
            <person name="Guillou S."/>
            <person name="Cros-Aarteil S."/>
            <person name="Calhoun S."/>
            <person name="Haridas S."/>
            <person name="Kuo A."/>
            <person name="Mondo S."/>
            <person name="Pangilinan J."/>
            <person name="Riley R."/>
            <person name="LaButti K."/>
            <person name="Andreopoulos B."/>
            <person name="Lipzen A."/>
            <person name="Chen C."/>
            <person name="Yan M."/>
            <person name="Daum C."/>
            <person name="Ng V."/>
            <person name="Clum A."/>
            <person name="Steindorff A."/>
            <person name="Ohm R.A."/>
            <person name="Martin F."/>
            <person name="Silar P."/>
            <person name="Natvig D.O."/>
            <person name="Lalanne C."/>
            <person name="Gautier V."/>
            <person name="Ament-Velasquez S.L."/>
            <person name="Kruys A."/>
            <person name="Hutchinson M.I."/>
            <person name="Powell A.J."/>
            <person name="Barry K."/>
            <person name="Miller A.N."/>
            <person name="Grigoriev I.V."/>
            <person name="Debuchy R."/>
            <person name="Gladieux P."/>
            <person name="Hiltunen Thoren M."/>
            <person name="Johannesson H."/>
        </authorList>
    </citation>
    <scope>NUCLEOTIDE SEQUENCE</scope>
    <source>
        <strain evidence="4">CBS 232.78</strain>
    </source>
</reference>
<feature type="non-terminal residue" evidence="4">
    <location>
        <position position="127"/>
    </location>
</feature>
<dbReference type="InterPro" id="IPR050663">
    <property type="entry name" value="Ankyrin-SOCS_Box"/>
</dbReference>
<dbReference type="PRINTS" id="PR01415">
    <property type="entry name" value="ANKYRIN"/>
</dbReference>
<feature type="repeat" description="ANK" evidence="3">
    <location>
        <begin position="93"/>
        <end position="125"/>
    </location>
</feature>
<proteinExistence type="predicted"/>
<evidence type="ECO:0000313" key="5">
    <source>
        <dbReference type="Proteomes" id="UP001285441"/>
    </source>
</evidence>
<evidence type="ECO:0000256" key="1">
    <source>
        <dbReference type="ARBA" id="ARBA00022737"/>
    </source>
</evidence>
<name>A0AAE0NUI2_9PEZI</name>
<dbReference type="AlphaFoldDB" id="A0AAE0NUI2"/>
<dbReference type="SMART" id="SM00248">
    <property type="entry name" value="ANK"/>
    <property type="match status" value="4"/>
</dbReference>
<evidence type="ECO:0000313" key="4">
    <source>
        <dbReference type="EMBL" id="KAK3387956.1"/>
    </source>
</evidence>
<protein>
    <submittedName>
        <fullName evidence="4">Ankyrin repeat protein</fullName>
    </submittedName>
</protein>
<keyword evidence="1" id="KW-0677">Repeat</keyword>